<evidence type="ECO:0000313" key="3">
    <source>
        <dbReference type="Proteomes" id="UP001140949"/>
    </source>
</evidence>
<accession>A0AAX6ILM6</accession>
<organism evidence="2 3">
    <name type="scientific">Iris pallida</name>
    <name type="common">Sweet iris</name>
    <dbReference type="NCBI Taxonomy" id="29817"/>
    <lineage>
        <taxon>Eukaryota</taxon>
        <taxon>Viridiplantae</taxon>
        <taxon>Streptophyta</taxon>
        <taxon>Embryophyta</taxon>
        <taxon>Tracheophyta</taxon>
        <taxon>Spermatophyta</taxon>
        <taxon>Magnoliopsida</taxon>
        <taxon>Liliopsida</taxon>
        <taxon>Asparagales</taxon>
        <taxon>Iridaceae</taxon>
        <taxon>Iridoideae</taxon>
        <taxon>Irideae</taxon>
        <taxon>Iris</taxon>
    </lineage>
</organism>
<sequence length="62" mass="7228">MYMCLKLEWLGCRLAVAFCVRVVRCRQRCVRVWVIVLYVRVQMVVSSLDFLMLGTFLLIGGN</sequence>
<name>A0AAX6ILM6_IRIPA</name>
<keyword evidence="1" id="KW-0812">Transmembrane</keyword>
<keyword evidence="3" id="KW-1185">Reference proteome</keyword>
<evidence type="ECO:0000313" key="2">
    <source>
        <dbReference type="EMBL" id="KAJ6853873.1"/>
    </source>
</evidence>
<dbReference type="AlphaFoldDB" id="A0AAX6ILM6"/>
<reference evidence="2" key="2">
    <citation type="submission" date="2023-04" db="EMBL/GenBank/DDBJ databases">
        <authorList>
            <person name="Bruccoleri R.E."/>
            <person name="Oakeley E.J."/>
            <person name="Faust A.-M."/>
            <person name="Dessus-Babus S."/>
            <person name="Altorfer M."/>
            <person name="Burckhardt D."/>
            <person name="Oertli M."/>
            <person name="Naumann U."/>
            <person name="Petersen F."/>
            <person name="Wong J."/>
        </authorList>
    </citation>
    <scope>NUCLEOTIDE SEQUENCE</scope>
    <source>
        <strain evidence="2">GSM-AAB239-AS_SAM_17_03QT</strain>
        <tissue evidence="2">Leaf</tissue>
    </source>
</reference>
<feature type="transmembrane region" description="Helical" evidence="1">
    <location>
        <begin position="35"/>
        <end position="59"/>
    </location>
</feature>
<keyword evidence="1" id="KW-1133">Transmembrane helix</keyword>
<comment type="caution">
    <text evidence="2">The sequence shown here is derived from an EMBL/GenBank/DDBJ whole genome shotgun (WGS) entry which is preliminary data.</text>
</comment>
<keyword evidence="1" id="KW-0472">Membrane</keyword>
<evidence type="ECO:0000256" key="1">
    <source>
        <dbReference type="SAM" id="Phobius"/>
    </source>
</evidence>
<dbReference type="Proteomes" id="UP001140949">
    <property type="component" value="Unassembled WGS sequence"/>
</dbReference>
<gene>
    <name evidence="2" type="ORF">M6B38_113760</name>
</gene>
<dbReference type="EMBL" id="JANAVB010000232">
    <property type="protein sequence ID" value="KAJ6853873.1"/>
    <property type="molecule type" value="Genomic_DNA"/>
</dbReference>
<protein>
    <submittedName>
        <fullName evidence="2">Uncharacterized protein</fullName>
    </submittedName>
</protein>
<reference evidence="2" key="1">
    <citation type="journal article" date="2023" name="GigaByte">
        <title>Genome assembly of the bearded iris, Iris pallida Lam.</title>
        <authorList>
            <person name="Bruccoleri R.E."/>
            <person name="Oakeley E.J."/>
            <person name="Faust A.M.E."/>
            <person name="Altorfer M."/>
            <person name="Dessus-Babus S."/>
            <person name="Burckhardt D."/>
            <person name="Oertli M."/>
            <person name="Naumann U."/>
            <person name="Petersen F."/>
            <person name="Wong J."/>
        </authorList>
    </citation>
    <scope>NUCLEOTIDE SEQUENCE</scope>
    <source>
        <strain evidence="2">GSM-AAB239-AS_SAM_17_03QT</strain>
    </source>
</reference>
<proteinExistence type="predicted"/>